<protein>
    <submittedName>
        <fullName evidence="1">Uncharacterized protein</fullName>
    </submittedName>
</protein>
<reference evidence="1" key="1">
    <citation type="submission" date="2022-06" db="EMBL/GenBank/DDBJ databases">
        <title>Phylogenomic reconstructions and comparative analyses of Kickxellomycotina fungi.</title>
        <authorList>
            <person name="Reynolds N.K."/>
            <person name="Stajich J.E."/>
            <person name="Barry K."/>
            <person name="Grigoriev I.V."/>
            <person name="Crous P."/>
            <person name="Smith M.E."/>
        </authorList>
    </citation>
    <scope>NUCLEOTIDE SEQUENCE</scope>
    <source>
        <strain evidence="1">RSA 2271</strain>
    </source>
</reference>
<keyword evidence="2" id="KW-1185">Reference proteome</keyword>
<dbReference type="Proteomes" id="UP001145114">
    <property type="component" value="Unassembled WGS sequence"/>
</dbReference>
<comment type="caution">
    <text evidence="1">The sequence shown here is derived from an EMBL/GenBank/DDBJ whole genome shotgun (WGS) entry which is preliminary data.</text>
</comment>
<accession>A0ACC1HCM0</accession>
<dbReference type="EMBL" id="JAMZIH010006077">
    <property type="protein sequence ID" value="KAJ1674309.1"/>
    <property type="molecule type" value="Genomic_DNA"/>
</dbReference>
<proteinExistence type="predicted"/>
<gene>
    <name evidence="1" type="ORF">EV182_003542</name>
</gene>
<feature type="non-terminal residue" evidence="1">
    <location>
        <position position="1"/>
    </location>
</feature>
<sequence length="56" mass="6671">NIKNKQGRGDINFDYFINACVTIKTITESFQRYDTDRDGWVNMNYETFLELVVMNK</sequence>
<organism evidence="1 2">
    <name type="scientific">Spiromyces aspiralis</name>
    <dbReference type="NCBI Taxonomy" id="68401"/>
    <lineage>
        <taxon>Eukaryota</taxon>
        <taxon>Fungi</taxon>
        <taxon>Fungi incertae sedis</taxon>
        <taxon>Zoopagomycota</taxon>
        <taxon>Kickxellomycotina</taxon>
        <taxon>Kickxellomycetes</taxon>
        <taxon>Kickxellales</taxon>
        <taxon>Kickxellaceae</taxon>
        <taxon>Spiromyces</taxon>
    </lineage>
</organism>
<evidence type="ECO:0000313" key="2">
    <source>
        <dbReference type="Proteomes" id="UP001145114"/>
    </source>
</evidence>
<name>A0ACC1HCM0_9FUNG</name>
<evidence type="ECO:0000313" key="1">
    <source>
        <dbReference type="EMBL" id="KAJ1674309.1"/>
    </source>
</evidence>